<evidence type="ECO:0000256" key="3">
    <source>
        <dbReference type="ARBA" id="ARBA00023163"/>
    </source>
</evidence>
<keyword evidence="7" id="KW-1185">Reference proteome</keyword>
<dbReference type="PROSITE" id="PS50977">
    <property type="entry name" value="HTH_TETR_2"/>
    <property type="match status" value="1"/>
</dbReference>
<dbReference type="AlphaFoldDB" id="A0A2T6BAE1"/>
<keyword evidence="1" id="KW-0805">Transcription regulation</keyword>
<dbReference type="SUPFAM" id="SSF48498">
    <property type="entry name" value="Tetracyclin repressor-like, C-terminal domain"/>
    <property type="match status" value="1"/>
</dbReference>
<evidence type="ECO:0000256" key="4">
    <source>
        <dbReference type="PROSITE-ProRule" id="PRU00335"/>
    </source>
</evidence>
<dbReference type="InterPro" id="IPR009057">
    <property type="entry name" value="Homeodomain-like_sf"/>
</dbReference>
<evidence type="ECO:0000313" key="6">
    <source>
        <dbReference type="EMBL" id="PTX53013.1"/>
    </source>
</evidence>
<dbReference type="InterPro" id="IPR036271">
    <property type="entry name" value="Tet_transcr_reg_TetR-rel_C_sf"/>
</dbReference>
<dbReference type="Pfam" id="PF00440">
    <property type="entry name" value="TetR_N"/>
    <property type="match status" value="1"/>
</dbReference>
<dbReference type="InterPro" id="IPR001647">
    <property type="entry name" value="HTH_TetR"/>
</dbReference>
<dbReference type="Pfam" id="PF16925">
    <property type="entry name" value="TetR_C_13"/>
    <property type="match status" value="1"/>
</dbReference>
<reference evidence="6 7" key="1">
    <citation type="submission" date="2018-04" db="EMBL/GenBank/DDBJ databases">
        <title>Genomic Encyclopedia of Archaeal and Bacterial Type Strains, Phase II (KMG-II): from individual species to whole genera.</title>
        <authorList>
            <person name="Goeker M."/>
        </authorList>
    </citation>
    <scope>NUCLEOTIDE SEQUENCE [LARGE SCALE GENOMIC DNA]</scope>
    <source>
        <strain evidence="6 7">DSM 29329</strain>
    </source>
</reference>
<gene>
    <name evidence="6" type="ORF">C8N44_101304</name>
</gene>
<dbReference type="SUPFAM" id="SSF46689">
    <property type="entry name" value="Homeodomain-like"/>
    <property type="match status" value="1"/>
</dbReference>
<dbReference type="PANTHER" id="PTHR47506">
    <property type="entry name" value="TRANSCRIPTIONAL REGULATORY PROTEIN"/>
    <property type="match status" value="1"/>
</dbReference>
<dbReference type="EMBL" id="QBKN01000001">
    <property type="protein sequence ID" value="PTX53013.1"/>
    <property type="molecule type" value="Genomic_DNA"/>
</dbReference>
<dbReference type="GO" id="GO:0003677">
    <property type="term" value="F:DNA binding"/>
    <property type="evidence" value="ECO:0007669"/>
    <property type="project" value="UniProtKB-UniRule"/>
</dbReference>
<keyword evidence="2 4" id="KW-0238">DNA-binding</keyword>
<dbReference type="OrthoDB" id="9811084at2"/>
<dbReference type="RefSeq" id="WP_107974376.1">
    <property type="nucleotide sequence ID" value="NZ_BMEZ01000001.1"/>
</dbReference>
<dbReference type="InterPro" id="IPR011075">
    <property type="entry name" value="TetR_C"/>
</dbReference>
<evidence type="ECO:0000256" key="2">
    <source>
        <dbReference type="ARBA" id="ARBA00023125"/>
    </source>
</evidence>
<accession>A0A2T6BAE1</accession>
<dbReference type="PANTHER" id="PTHR47506:SF6">
    <property type="entry name" value="HTH-TYPE TRANSCRIPTIONAL REPRESSOR NEMR"/>
    <property type="match status" value="1"/>
</dbReference>
<dbReference type="PRINTS" id="PR00455">
    <property type="entry name" value="HTHTETR"/>
</dbReference>
<evidence type="ECO:0000256" key="1">
    <source>
        <dbReference type="ARBA" id="ARBA00023015"/>
    </source>
</evidence>
<proteinExistence type="predicted"/>
<name>A0A2T6BAE1_9RHOB</name>
<sequence length="204" mass="21826">MTVQSRSDQTRQAILAAGRRLVQTGGFGAVGLKAILAESGVPKGSFYYYFPSKEAFGEAMLQDYVADYLARIDALFDRPGTGADKLVAFCEAWLDREREAGLAGTCLVVKLGAEVSDLSDPMRLALDEGVTALTGRLAGILREGISDGSVRPLPDPDRSAEALYAQWLGAAILSKLSHDQAPLKRALDDTRLRLIPGAGKGQDQ</sequence>
<dbReference type="Proteomes" id="UP000244069">
    <property type="component" value="Unassembled WGS sequence"/>
</dbReference>
<feature type="domain" description="HTH tetR-type" evidence="5">
    <location>
        <begin position="8"/>
        <end position="68"/>
    </location>
</feature>
<organism evidence="6 7">
    <name type="scientific">Allosediminivita pacifica</name>
    <dbReference type="NCBI Taxonomy" id="1267769"/>
    <lineage>
        <taxon>Bacteria</taxon>
        <taxon>Pseudomonadati</taxon>
        <taxon>Pseudomonadota</taxon>
        <taxon>Alphaproteobacteria</taxon>
        <taxon>Rhodobacterales</taxon>
        <taxon>Paracoccaceae</taxon>
        <taxon>Allosediminivita</taxon>
    </lineage>
</organism>
<feature type="DNA-binding region" description="H-T-H motif" evidence="4">
    <location>
        <begin position="31"/>
        <end position="50"/>
    </location>
</feature>
<comment type="caution">
    <text evidence="6">The sequence shown here is derived from an EMBL/GenBank/DDBJ whole genome shotgun (WGS) entry which is preliminary data.</text>
</comment>
<evidence type="ECO:0000313" key="7">
    <source>
        <dbReference type="Proteomes" id="UP000244069"/>
    </source>
</evidence>
<dbReference type="Gene3D" id="1.10.357.10">
    <property type="entry name" value="Tetracycline Repressor, domain 2"/>
    <property type="match status" value="1"/>
</dbReference>
<keyword evidence="3" id="KW-0804">Transcription</keyword>
<protein>
    <submittedName>
        <fullName evidence="6">TetR family transcriptional regulator</fullName>
    </submittedName>
</protein>
<evidence type="ECO:0000259" key="5">
    <source>
        <dbReference type="PROSITE" id="PS50977"/>
    </source>
</evidence>